<evidence type="ECO:0000313" key="2">
    <source>
        <dbReference type="EMBL" id="KAL3662361.1"/>
    </source>
</evidence>
<organism evidence="2 3">
    <name type="scientific">Phytophthora oleae</name>
    <dbReference type="NCBI Taxonomy" id="2107226"/>
    <lineage>
        <taxon>Eukaryota</taxon>
        <taxon>Sar</taxon>
        <taxon>Stramenopiles</taxon>
        <taxon>Oomycota</taxon>
        <taxon>Peronosporomycetes</taxon>
        <taxon>Peronosporales</taxon>
        <taxon>Peronosporaceae</taxon>
        <taxon>Phytophthora</taxon>
    </lineage>
</organism>
<name>A0ABD3F7A6_9STRA</name>
<evidence type="ECO:0008006" key="4">
    <source>
        <dbReference type="Google" id="ProtNLM"/>
    </source>
</evidence>
<gene>
    <name evidence="2" type="ORF">V7S43_012688</name>
</gene>
<evidence type="ECO:0000313" key="3">
    <source>
        <dbReference type="Proteomes" id="UP001632037"/>
    </source>
</evidence>
<feature type="region of interest" description="Disordered" evidence="1">
    <location>
        <begin position="9"/>
        <end position="67"/>
    </location>
</feature>
<accession>A0ABD3F7A6</accession>
<evidence type="ECO:0000256" key="1">
    <source>
        <dbReference type="SAM" id="MobiDB-lite"/>
    </source>
</evidence>
<sequence length="67" mass="7289">MSSLCLRALQQREQPSEGNPQLSDARNMRARIHGGGGHDGGHSVNKPGKEGVNRDVALWRGARSDRL</sequence>
<comment type="caution">
    <text evidence="2">The sequence shown here is derived from an EMBL/GenBank/DDBJ whole genome shotgun (WGS) entry which is preliminary data.</text>
</comment>
<dbReference type="EMBL" id="JBIMZQ010000032">
    <property type="protein sequence ID" value="KAL3662361.1"/>
    <property type="molecule type" value="Genomic_DNA"/>
</dbReference>
<proteinExistence type="predicted"/>
<keyword evidence="3" id="KW-1185">Reference proteome</keyword>
<protein>
    <recommendedName>
        <fullName evidence="4">RxLR effector protein</fullName>
    </recommendedName>
</protein>
<dbReference type="AlphaFoldDB" id="A0ABD3F7A6"/>
<dbReference type="Proteomes" id="UP001632037">
    <property type="component" value="Unassembled WGS sequence"/>
</dbReference>
<reference evidence="2 3" key="1">
    <citation type="submission" date="2024-09" db="EMBL/GenBank/DDBJ databases">
        <title>Genome sequencing and assembly of Phytophthora oleae, isolate VK10A, causative agent of rot of olive drupes.</title>
        <authorList>
            <person name="Conti Taguali S."/>
            <person name="Riolo M."/>
            <person name="La Spada F."/>
            <person name="Cacciola S.O."/>
            <person name="Dionisio G."/>
        </authorList>
    </citation>
    <scope>NUCLEOTIDE SEQUENCE [LARGE SCALE GENOMIC DNA]</scope>
    <source>
        <strain evidence="2 3">VK10A</strain>
    </source>
</reference>
<feature type="compositionally biased region" description="Polar residues" evidence="1">
    <location>
        <begin position="11"/>
        <end position="24"/>
    </location>
</feature>